<accession>A0A2U1J390</accession>
<evidence type="ECO:0000313" key="12">
    <source>
        <dbReference type="Proteomes" id="UP000245591"/>
    </source>
</evidence>
<dbReference type="InterPro" id="IPR008152">
    <property type="entry name" value="Clathrin_a/b/g-adaptin_app_Ig"/>
</dbReference>
<dbReference type="GO" id="GO:0030121">
    <property type="term" value="C:AP-1 adaptor complex"/>
    <property type="evidence" value="ECO:0007669"/>
    <property type="project" value="InterPro"/>
</dbReference>
<feature type="domain" description="GAE" evidence="10">
    <location>
        <begin position="820"/>
        <end position="935"/>
    </location>
</feature>
<dbReference type="InterPro" id="IPR050840">
    <property type="entry name" value="Adaptor_Complx_Large_Subunit"/>
</dbReference>
<dbReference type="InterPro" id="IPR002553">
    <property type="entry name" value="Clathrin/coatomer_adapt-like_N"/>
</dbReference>
<evidence type="ECO:0000256" key="9">
    <source>
        <dbReference type="PIRNR" id="PIRNR037094"/>
    </source>
</evidence>
<sequence length="939" mass="103373">MHLHLRDLIRAVRCSKTAADERSVIKKESAEIRTSFKETNSQDVRFSNIQKLIYIYLLGYPVQFGQLECLKLVASNKYSDKRVGYLGVMVLLDENQEILTLLTNSLKNDLQSPDDYIVGLGLCTLSALASEEVSQDLVEDVLKLIGSSRSFIRKKAVLAALRIIRRVPETIESFIKKARSLLGDKNHGVQLGAVALLTDMCVSNTEAMEQIQKMVPIIVRQLRGLLTTSSHDHEVGGINDPFLQIGFLRLLRLLGNGSIAVADEINDILTQVMTQTEESKNVGTSVLYECIRVVLAIPSEKSLRVLAINLLGKFLEHRDNNIRYIALSMLLQAMVTEATAVQRVQSTVVQCLHDSDISIRGHAIDLTFALINKNNARKLTNELISLLPTADSEFKPGMTHKLFISSELFSPSSDWDIEVKFKTLYLAGNDVTSEDMNWFISDVCSESKSNVELQRYITRVAYSALHNMINIENETTVGKNNKFVMASVWMLGEFGDIATESDVELDVDNRIFSVTEHANISVEIPALVDIIDLLSRVVKSSFYASQISLTSLGKLCGRESTSSTLKDKILTIFKSNVSSTNLELQNRSVQFLELFNNNASSISSEITDKMPAPTFKLPTIAPEDLNPAALKMGTISSLMRSTIEDSDLTSNPLTQESKASSAGAGTSIVQDLLGLMDDISPPVQQNNFNSGVASSLSGLDMLSNDMTTGSPSAFKSPNLLDDLKSLSMSSHNPPFQPTIKPTVDYLEQSVPQTQYPTVSSSNIPLNLNEIQKTGTAKTITPEIQEQSISSPAAQQHIPRNPVSANSSIVQTEEINHGGSGYYSDYQVYFKNDVKIVMHPKKSPTSPDIIDFLVTFSNLGNSQISDFSFQVAVPKSQRLQMLPPSGNTLEPNSGVITQSIRIANPSKAIIRLRMKIMFKSDILGNFNDIAEFGSFGSSVV</sequence>
<dbReference type="SUPFAM" id="SSF49348">
    <property type="entry name" value="Clathrin adaptor appendage domain"/>
    <property type="match status" value="1"/>
</dbReference>
<dbReference type="InterPro" id="IPR017107">
    <property type="entry name" value="AP1_complex_gsu"/>
</dbReference>
<comment type="subcellular location">
    <subcellularLocation>
        <location evidence="1">Cytoplasmic vesicle membrane</location>
    </subcellularLocation>
    <subcellularLocation>
        <location evidence="2">Golgi apparatus</location>
    </subcellularLocation>
</comment>
<evidence type="ECO:0000256" key="4">
    <source>
        <dbReference type="ARBA" id="ARBA00022448"/>
    </source>
</evidence>
<evidence type="ECO:0000256" key="2">
    <source>
        <dbReference type="ARBA" id="ARBA00004555"/>
    </source>
</evidence>
<evidence type="ECO:0000313" key="11">
    <source>
        <dbReference type="EMBL" id="PVZ99555.1"/>
    </source>
</evidence>
<evidence type="ECO:0000256" key="1">
    <source>
        <dbReference type="ARBA" id="ARBA00004156"/>
    </source>
</evidence>
<keyword evidence="4 9" id="KW-0813">Transport</keyword>
<dbReference type="SMART" id="SM00809">
    <property type="entry name" value="Alpha_adaptinC2"/>
    <property type="match status" value="1"/>
</dbReference>
<dbReference type="GO" id="GO:0006886">
    <property type="term" value="P:intracellular protein transport"/>
    <property type="evidence" value="ECO:0007669"/>
    <property type="project" value="UniProtKB-UniRule"/>
</dbReference>
<keyword evidence="12" id="KW-1185">Reference proteome</keyword>
<reference evidence="11 12" key="1">
    <citation type="journal article" date="2018" name="MBio">
        <title>Comparative Genomics Reveals the Core Gene Toolbox for the Fungus-Insect Symbiosis.</title>
        <authorList>
            <person name="Wang Y."/>
            <person name="Stata M."/>
            <person name="Wang W."/>
            <person name="Stajich J.E."/>
            <person name="White M.M."/>
            <person name="Moncalvo J.M."/>
        </authorList>
    </citation>
    <scope>NUCLEOTIDE SEQUENCE [LARGE SCALE GENOMIC DNA]</scope>
    <source>
        <strain evidence="11 12">AUS-126-30</strain>
    </source>
</reference>
<dbReference type="Gene3D" id="1.25.10.10">
    <property type="entry name" value="Leucine-rich Repeat Variant"/>
    <property type="match status" value="1"/>
</dbReference>
<evidence type="ECO:0000256" key="5">
    <source>
        <dbReference type="ARBA" id="ARBA00022927"/>
    </source>
</evidence>
<keyword evidence="7 9" id="KW-0472">Membrane</keyword>
<evidence type="ECO:0000256" key="7">
    <source>
        <dbReference type="ARBA" id="ARBA00023136"/>
    </source>
</evidence>
<evidence type="ECO:0000256" key="3">
    <source>
        <dbReference type="ARBA" id="ARBA00006613"/>
    </source>
</evidence>
<dbReference type="PIRSF" id="PIRSF037094">
    <property type="entry name" value="AP1_complex_gamma"/>
    <property type="match status" value="1"/>
</dbReference>
<organism evidence="11 12">
    <name type="scientific">Smittium angustum</name>
    <dbReference type="NCBI Taxonomy" id="133377"/>
    <lineage>
        <taxon>Eukaryota</taxon>
        <taxon>Fungi</taxon>
        <taxon>Fungi incertae sedis</taxon>
        <taxon>Zoopagomycota</taxon>
        <taxon>Kickxellomycotina</taxon>
        <taxon>Harpellomycetes</taxon>
        <taxon>Harpellales</taxon>
        <taxon>Legeriomycetaceae</taxon>
        <taxon>Smittium</taxon>
    </lineage>
</organism>
<dbReference type="Pfam" id="PF01602">
    <property type="entry name" value="Adaptin_N"/>
    <property type="match status" value="1"/>
</dbReference>
<dbReference type="PROSITE" id="PS50180">
    <property type="entry name" value="GAE"/>
    <property type="match status" value="1"/>
</dbReference>
<comment type="similarity">
    <text evidence="3 9">Belongs to the adaptor complexes large subunit family.</text>
</comment>
<dbReference type="Pfam" id="PF02883">
    <property type="entry name" value="Alpha_adaptinC2"/>
    <property type="match status" value="1"/>
</dbReference>
<dbReference type="Proteomes" id="UP000245591">
    <property type="component" value="Unassembled WGS sequence"/>
</dbReference>
<dbReference type="GO" id="GO:0005829">
    <property type="term" value="C:cytosol"/>
    <property type="evidence" value="ECO:0007669"/>
    <property type="project" value="GOC"/>
</dbReference>
<protein>
    <recommendedName>
        <fullName evidence="9">AP-1 complex subunit gamma</fullName>
    </recommendedName>
</protein>
<dbReference type="InterPro" id="IPR011989">
    <property type="entry name" value="ARM-like"/>
</dbReference>
<dbReference type="GO" id="GO:0016192">
    <property type="term" value="P:vesicle-mediated transport"/>
    <property type="evidence" value="ECO:0007669"/>
    <property type="project" value="InterPro"/>
</dbReference>
<evidence type="ECO:0000256" key="6">
    <source>
        <dbReference type="ARBA" id="ARBA00023034"/>
    </source>
</evidence>
<dbReference type="EMBL" id="MBFU01000431">
    <property type="protein sequence ID" value="PVZ99555.1"/>
    <property type="molecule type" value="Genomic_DNA"/>
</dbReference>
<evidence type="ECO:0000259" key="10">
    <source>
        <dbReference type="PROSITE" id="PS50180"/>
    </source>
</evidence>
<dbReference type="AlphaFoldDB" id="A0A2U1J390"/>
<gene>
    <name evidence="11" type="ORF">BB558_004485</name>
</gene>
<dbReference type="Gene3D" id="2.60.40.1230">
    <property type="match status" value="1"/>
</dbReference>
<dbReference type="PANTHER" id="PTHR22780">
    <property type="entry name" value="ADAPTIN, ALPHA/GAMMA/EPSILON"/>
    <property type="match status" value="1"/>
</dbReference>
<name>A0A2U1J390_SMIAN</name>
<dbReference type="SUPFAM" id="SSF48371">
    <property type="entry name" value="ARM repeat"/>
    <property type="match status" value="1"/>
</dbReference>
<keyword evidence="6 9" id="KW-0333">Golgi apparatus</keyword>
<comment type="caution">
    <text evidence="11">The sequence shown here is derived from an EMBL/GenBank/DDBJ whole genome shotgun (WGS) entry which is preliminary data.</text>
</comment>
<dbReference type="InterPro" id="IPR008153">
    <property type="entry name" value="GAE_dom"/>
</dbReference>
<evidence type="ECO:0000256" key="8">
    <source>
        <dbReference type="ARBA" id="ARBA00023329"/>
    </source>
</evidence>
<dbReference type="GO" id="GO:0016482">
    <property type="term" value="P:cytosolic transport"/>
    <property type="evidence" value="ECO:0007669"/>
    <property type="project" value="UniProtKB-ARBA"/>
</dbReference>
<dbReference type="InterPro" id="IPR013041">
    <property type="entry name" value="Clathrin_app_Ig-like_sf"/>
</dbReference>
<proteinExistence type="inferred from homology"/>
<dbReference type="InterPro" id="IPR016024">
    <property type="entry name" value="ARM-type_fold"/>
</dbReference>
<keyword evidence="8 9" id="KW-0968">Cytoplasmic vesicle</keyword>
<keyword evidence="5 9" id="KW-0653">Protein transport</keyword>